<evidence type="ECO:0000259" key="4">
    <source>
        <dbReference type="PROSITE" id="PS50110"/>
    </source>
</evidence>
<dbReference type="GO" id="GO:0003677">
    <property type="term" value="F:DNA binding"/>
    <property type="evidence" value="ECO:0007669"/>
    <property type="project" value="InterPro"/>
</dbReference>
<proteinExistence type="predicted"/>
<dbReference type="Gene3D" id="3.40.50.2300">
    <property type="match status" value="1"/>
</dbReference>
<dbReference type="InterPro" id="IPR001789">
    <property type="entry name" value="Sig_transdc_resp-reg_receiver"/>
</dbReference>
<dbReference type="SMART" id="SM00850">
    <property type="entry name" value="LytTR"/>
    <property type="match status" value="1"/>
</dbReference>
<reference evidence="6 7" key="1">
    <citation type="submission" date="2018-08" db="EMBL/GenBank/DDBJ databases">
        <title>A genome reference for cultivated species of the human gut microbiota.</title>
        <authorList>
            <person name="Zou Y."/>
            <person name="Xue W."/>
            <person name="Luo G."/>
        </authorList>
    </citation>
    <scope>NUCLEOTIDE SEQUENCE [LARGE SCALE GENOMIC DNA]</scope>
    <source>
        <strain evidence="6 7">AM43-2</strain>
    </source>
</reference>
<evidence type="ECO:0000259" key="5">
    <source>
        <dbReference type="PROSITE" id="PS50930"/>
    </source>
</evidence>
<comment type="function">
    <text evidence="2">May play the central regulatory role in sporulation. It may be an element of the effector pathway responsible for the activation of sporulation genes in response to nutritional stress. Spo0A may act in concert with spo0H (a sigma factor) to control the expression of some genes that are critical to the sporulation process.</text>
</comment>
<feature type="domain" description="Response regulatory" evidence="4">
    <location>
        <begin position="4"/>
        <end position="124"/>
    </location>
</feature>
<dbReference type="PANTHER" id="PTHR37299:SF1">
    <property type="entry name" value="STAGE 0 SPORULATION PROTEIN A HOMOLOG"/>
    <property type="match status" value="1"/>
</dbReference>
<evidence type="ECO:0000256" key="3">
    <source>
        <dbReference type="PROSITE-ProRule" id="PRU00169"/>
    </source>
</evidence>
<organism evidence="6 7">
    <name type="scientific">Eubacterium ventriosum</name>
    <dbReference type="NCBI Taxonomy" id="39496"/>
    <lineage>
        <taxon>Bacteria</taxon>
        <taxon>Bacillati</taxon>
        <taxon>Bacillota</taxon>
        <taxon>Clostridia</taxon>
        <taxon>Eubacteriales</taxon>
        <taxon>Eubacteriaceae</taxon>
        <taxon>Eubacterium</taxon>
    </lineage>
</organism>
<dbReference type="Proteomes" id="UP000284598">
    <property type="component" value="Unassembled WGS sequence"/>
</dbReference>
<accession>A0A413S3Q3</accession>
<evidence type="ECO:0000256" key="2">
    <source>
        <dbReference type="ARBA" id="ARBA00024867"/>
    </source>
</evidence>
<protein>
    <recommendedName>
        <fullName evidence="1">Stage 0 sporulation protein A homolog</fullName>
    </recommendedName>
</protein>
<gene>
    <name evidence="6" type="ORF">DW929_03905</name>
</gene>
<sequence>MIVNIAVCDDKQASLDIIQKELVKAANNLNITIETYLYMDGNEVVDLICNSKEDFDILFLDIDMPNISGLEVAKKIRNAGSDIILIFISAHEQYVFESIDYNPFKYIRKNKIEEEIEYSLKRAYKRISSENAKSIVVKTEDGEVRLKHTSIMYFEVYARRMSVFTNGNQKRNLVGRKTIKKLYSELNDEDFIQIHSGCIVNVKYIDEYSGHDITLDNGTKLIVSRPRIKEVKEAISSYWSRRV</sequence>
<dbReference type="SUPFAM" id="SSF52172">
    <property type="entry name" value="CheY-like"/>
    <property type="match status" value="1"/>
</dbReference>
<comment type="caution">
    <text evidence="6">The sequence shown here is derived from an EMBL/GenBank/DDBJ whole genome shotgun (WGS) entry which is preliminary data.</text>
</comment>
<evidence type="ECO:0000313" key="6">
    <source>
        <dbReference type="EMBL" id="RHA56239.1"/>
    </source>
</evidence>
<evidence type="ECO:0000256" key="1">
    <source>
        <dbReference type="ARBA" id="ARBA00018672"/>
    </source>
</evidence>
<keyword evidence="3" id="KW-0597">Phosphoprotein</keyword>
<dbReference type="InterPro" id="IPR011006">
    <property type="entry name" value="CheY-like_superfamily"/>
</dbReference>
<dbReference type="SMART" id="SM00448">
    <property type="entry name" value="REC"/>
    <property type="match status" value="1"/>
</dbReference>
<dbReference type="PANTHER" id="PTHR37299">
    <property type="entry name" value="TRANSCRIPTIONAL REGULATOR-RELATED"/>
    <property type="match status" value="1"/>
</dbReference>
<dbReference type="EMBL" id="QSFO01000003">
    <property type="protein sequence ID" value="RHA56239.1"/>
    <property type="molecule type" value="Genomic_DNA"/>
</dbReference>
<dbReference type="InterPro" id="IPR046947">
    <property type="entry name" value="LytR-like"/>
</dbReference>
<dbReference type="RefSeq" id="WP_118024960.1">
    <property type="nucleotide sequence ID" value="NZ_JBBNGR010000017.1"/>
</dbReference>
<evidence type="ECO:0000313" key="7">
    <source>
        <dbReference type="Proteomes" id="UP000284598"/>
    </source>
</evidence>
<feature type="modified residue" description="4-aspartylphosphate" evidence="3">
    <location>
        <position position="61"/>
    </location>
</feature>
<name>A0A413S3Q3_9FIRM</name>
<dbReference type="Gene3D" id="2.40.50.1020">
    <property type="entry name" value="LytTr DNA-binding domain"/>
    <property type="match status" value="1"/>
</dbReference>
<dbReference type="PROSITE" id="PS50110">
    <property type="entry name" value="RESPONSE_REGULATORY"/>
    <property type="match status" value="1"/>
</dbReference>
<dbReference type="PROSITE" id="PS50930">
    <property type="entry name" value="HTH_LYTTR"/>
    <property type="match status" value="1"/>
</dbReference>
<feature type="domain" description="HTH LytTR-type" evidence="5">
    <location>
        <begin position="135"/>
        <end position="237"/>
    </location>
</feature>
<dbReference type="AlphaFoldDB" id="A0A413S3Q3"/>
<dbReference type="GO" id="GO:0000156">
    <property type="term" value="F:phosphorelay response regulator activity"/>
    <property type="evidence" value="ECO:0007669"/>
    <property type="project" value="InterPro"/>
</dbReference>
<dbReference type="Pfam" id="PF00072">
    <property type="entry name" value="Response_reg"/>
    <property type="match status" value="1"/>
</dbReference>
<dbReference type="Pfam" id="PF04397">
    <property type="entry name" value="LytTR"/>
    <property type="match status" value="1"/>
</dbReference>
<dbReference type="InterPro" id="IPR007492">
    <property type="entry name" value="LytTR_DNA-bd_dom"/>
</dbReference>